<feature type="transmembrane region" description="Helical" evidence="2">
    <location>
        <begin position="90"/>
        <end position="111"/>
    </location>
</feature>
<proteinExistence type="predicted"/>
<comment type="caution">
    <text evidence="3">The sequence shown here is derived from an EMBL/GenBank/DDBJ whole genome shotgun (WGS) entry which is preliminary data.</text>
</comment>
<feature type="transmembrane region" description="Helical" evidence="2">
    <location>
        <begin position="319"/>
        <end position="339"/>
    </location>
</feature>
<dbReference type="EMBL" id="CAXAMN010019446">
    <property type="protein sequence ID" value="CAK9054330.1"/>
    <property type="molecule type" value="Genomic_DNA"/>
</dbReference>
<keyword evidence="2" id="KW-1133">Transmembrane helix</keyword>
<feature type="transmembrane region" description="Helical" evidence="2">
    <location>
        <begin position="283"/>
        <end position="307"/>
    </location>
</feature>
<organism evidence="3 4">
    <name type="scientific">Durusdinium trenchii</name>
    <dbReference type="NCBI Taxonomy" id="1381693"/>
    <lineage>
        <taxon>Eukaryota</taxon>
        <taxon>Sar</taxon>
        <taxon>Alveolata</taxon>
        <taxon>Dinophyceae</taxon>
        <taxon>Suessiales</taxon>
        <taxon>Symbiodiniaceae</taxon>
        <taxon>Durusdinium</taxon>
    </lineage>
</organism>
<gene>
    <name evidence="3" type="ORF">CCMP2556_LOCUS27170</name>
</gene>
<feature type="transmembrane region" description="Helical" evidence="2">
    <location>
        <begin position="151"/>
        <end position="175"/>
    </location>
</feature>
<feature type="transmembrane region" description="Helical" evidence="2">
    <location>
        <begin position="48"/>
        <end position="70"/>
    </location>
</feature>
<evidence type="ECO:0000313" key="3">
    <source>
        <dbReference type="EMBL" id="CAK9054330.1"/>
    </source>
</evidence>
<accession>A0ABP0MS57</accession>
<feature type="transmembrane region" description="Helical" evidence="2">
    <location>
        <begin position="196"/>
        <end position="215"/>
    </location>
</feature>
<feature type="transmembrane region" description="Helical" evidence="2">
    <location>
        <begin position="227"/>
        <end position="252"/>
    </location>
</feature>
<evidence type="ECO:0000256" key="1">
    <source>
        <dbReference type="SAM" id="MobiDB-lite"/>
    </source>
</evidence>
<name>A0ABP0MS57_9DINO</name>
<keyword evidence="2" id="KW-0472">Membrane</keyword>
<feature type="transmembrane region" description="Helical" evidence="2">
    <location>
        <begin position="123"/>
        <end position="145"/>
    </location>
</feature>
<evidence type="ECO:0000313" key="4">
    <source>
        <dbReference type="Proteomes" id="UP001642484"/>
    </source>
</evidence>
<dbReference type="Proteomes" id="UP001642484">
    <property type="component" value="Unassembled WGS sequence"/>
</dbReference>
<feature type="region of interest" description="Disordered" evidence="1">
    <location>
        <begin position="18"/>
        <end position="38"/>
    </location>
</feature>
<sequence>MRSCHDAPFSDILASQISTPESTTSSTSSNAKGAEHTCPNEVPCRRSWYIAAGISLLIIGQVFLICWACMPAPPYGFGHQHVIFTPHGSFAYNQVLATMHCICALTFCLIWRRGDAPILLSEPQIYLMTGWSFWLLGAAYSLVVLRGLSMAVQIVVASFQGASCACIEFAFTYLLQCRLSLLERGFGSPMGSQVAWRIRLFTMVCQLSLVVIGAQGEAIGSQKAIDWAYAAFHLTAAIGVTSILLVSVRAFWSVTNAMREIPVPKQSFAKMEKEWSLNVFKRMTLAVVVSASVSITAHLFCVHAILLVHGGFRAILGTAYHFADIVAEVMGLIFIVGILKPEMPDIKPEIRSMRGASMLFDSSQNPWNAKVQELAHCSIDLENLLDFYDKLGGETMKHFNPFLSTTADVVRQAVIPLSRMEGMEGRGFAYTDVLAAKGKLSQQMPDCMVTHTWSGLFLHLVAAIVSDALGLDEYHRIASKMSSGKLMRVKQKLAAKGVLHNRYWICCFCVNQHASICNGVGEAPSDPAALARWERNRRDTVTGQLLSLCDCKEPKVLNDQPDKCELNKFHSMMLWLQQQKPNFRQLVAADGDFNVFERAWCVAELVAAHDADIPQRICLYSNSPFDFDEEDLSAYAKLASISVANSVATRQEDKEMVLQQIFSVKDFDRELQHLIFGNRLVKQKSIGYDSLALAARTSRRLQAVWDQVRGGDVKLAAGLL</sequence>
<protein>
    <submittedName>
        <fullName evidence="3">Uncharacterized protein</fullName>
    </submittedName>
</protein>
<reference evidence="3 4" key="1">
    <citation type="submission" date="2024-02" db="EMBL/GenBank/DDBJ databases">
        <authorList>
            <person name="Chen Y."/>
            <person name="Shah S."/>
            <person name="Dougan E. K."/>
            <person name="Thang M."/>
            <person name="Chan C."/>
        </authorList>
    </citation>
    <scope>NUCLEOTIDE SEQUENCE [LARGE SCALE GENOMIC DNA]</scope>
</reference>
<evidence type="ECO:0000256" key="2">
    <source>
        <dbReference type="SAM" id="Phobius"/>
    </source>
</evidence>
<feature type="compositionally biased region" description="Low complexity" evidence="1">
    <location>
        <begin position="18"/>
        <end position="29"/>
    </location>
</feature>
<keyword evidence="4" id="KW-1185">Reference proteome</keyword>
<keyword evidence="2" id="KW-0812">Transmembrane</keyword>